<dbReference type="InterPro" id="IPR011032">
    <property type="entry name" value="GroES-like_sf"/>
</dbReference>
<dbReference type="EMBL" id="LAZR01000520">
    <property type="protein sequence ID" value="KKN65593.1"/>
    <property type="molecule type" value="Genomic_DNA"/>
</dbReference>
<accession>A0A0F9VIC1</accession>
<sequence>MKSYVVQTDVRLMIVERDRPKPGPGEILVRLGAMSLNYHDMAGYCQVVCRV</sequence>
<reference evidence="1" key="1">
    <citation type="journal article" date="2015" name="Nature">
        <title>Complex archaea that bridge the gap between prokaryotes and eukaryotes.</title>
        <authorList>
            <person name="Spang A."/>
            <person name="Saw J.H."/>
            <person name="Jorgensen S.L."/>
            <person name="Zaremba-Niedzwiedzka K."/>
            <person name="Martijn J."/>
            <person name="Lind A.E."/>
            <person name="van Eijk R."/>
            <person name="Schleper C."/>
            <person name="Guy L."/>
            <person name="Ettema T.J."/>
        </authorList>
    </citation>
    <scope>NUCLEOTIDE SEQUENCE</scope>
</reference>
<dbReference type="Gene3D" id="3.90.180.10">
    <property type="entry name" value="Medium-chain alcohol dehydrogenases, catalytic domain"/>
    <property type="match status" value="1"/>
</dbReference>
<organism evidence="1">
    <name type="scientific">marine sediment metagenome</name>
    <dbReference type="NCBI Taxonomy" id="412755"/>
    <lineage>
        <taxon>unclassified sequences</taxon>
        <taxon>metagenomes</taxon>
        <taxon>ecological metagenomes</taxon>
    </lineage>
</organism>
<dbReference type="SUPFAM" id="SSF50129">
    <property type="entry name" value="GroES-like"/>
    <property type="match status" value="1"/>
</dbReference>
<name>A0A0F9VIC1_9ZZZZ</name>
<evidence type="ECO:0000313" key="1">
    <source>
        <dbReference type="EMBL" id="KKN65593.1"/>
    </source>
</evidence>
<dbReference type="AlphaFoldDB" id="A0A0F9VIC1"/>
<gene>
    <name evidence="1" type="ORF">LCGC14_0480050</name>
</gene>
<protein>
    <submittedName>
        <fullName evidence="1">Uncharacterized protein</fullName>
    </submittedName>
</protein>
<proteinExistence type="predicted"/>
<comment type="caution">
    <text evidence="1">The sequence shown here is derived from an EMBL/GenBank/DDBJ whole genome shotgun (WGS) entry which is preliminary data.</text>
</comment>